<accession>A0A8D8UUU1</accession>
<dbReference type="AlphaFoldDB" id="A0A8D8UUU1"/>
<dbReference type="EMBL" id="HBUF01349141">
    <property type="protein sequence ID" value="CAG6712251.1"/>
    <property type="molecule type" value="Transcribed_RNA"/>
</dbReference>
<proteinExistence type="predicted"/>
<reference evidence="1" key="1">
    <citation type="submission" date="2021-05" db="EMBL/GenBank/DDBJ databases">
        <authorList>
            <person name="Alioto T."/>
            <person name="Alioto T."/>
            <person name="Gomez Garrido J."/>
        </authorList>
    </citation>
    <scope>NUCLEOTIDE SEQUENCE</scope>
</reference>
<organism evidence="1">
    <name type="scientific">Cacopsylla melanoneura</name>
    <dbReference type="NCBI Taxonomy" id="428564"/>
    <lineage>
        <taxon>Eukaryota</taxon>
        <taxon>Metazoa</taxon>
        <taxon>Ecdysozoa</taxon>
        <taxon>Arthropoda</taxon>
        <taxon>Hexapoda</taxon>
        <taxon>Insecta</taxon>
        <taxon>Pterygota</taxon>
        <taxon>Neoptera</taxon>
        <taxon>Paraneoptera</taxon>
        <taxon>Hemiptera</taxon>
        <taxon>Sternorrhyncha</taxon>
        <taxon>Psylloidea</taxon>
        <taxon>Psyllidae</taxon>
        <taxon>Psyllinae</taxon>
        <taxon>Cacopsylla</taxon>
    </lineage>
</organism>
<name>A0A8D8UUU1_9HEMI</name>
<evidence type="ECO:0000313" key="1">
    <source>
        <dbReference type="EMBL" id="CAG6712254.1"/>
    </source>
</evidence>
<protein>
    <submittedName>
        <fullName evidence="1">Uncharacterized protein</fullName>
    </submittedName>
</protein>
<dbReference type="EMBL" id="HBUF01349142">
    <property type="protein sequence ID" value="CAG6712254.1"/>
    <property type="molecule type" value="Transcribed_RNA"/>
</dbReference>
<sequence length="99" mass="11028">MSKMSYFLYCVKLHQTYINVVSNEEKILTTSSIFIIMKILESVSRVISRPDDCAKKPGCSVCKAPSTCATDEVPARCYGTGAAKPMVWKKSYFAPCSWS</sequence>